<protein>
    <submittedName>
        <fullName evidence="1">Uncharacterized protein</fullName>
    </submittedName>
</protein>
<dbReference type="AlphaFoldDB" id="A0AAJ0BRR9"/>
<gene>
    <name evidence="1" type="ORF">QBC33DRAFT_564256</name>
</gene>
<evidence type="ECO:0000313" key="1">
    <source>
        <dbReference type="EMBL" id="KAK1761929.1"/>
    </source>
</evidence>
<dbReference type="EMBL" id="MU839046">
    <property type="protein sequence ID" value="KAK1761929.1"/>
    <property type="molecule type" value="Genomic_DNA"/>
</dbReference>
<dbReference type="Proteomes" id="UP001244011">
    <property type="component" value="Unassembled WGS sequence"/>
</dbReference>
<sequence>MYHRFFPVQNDASALPGATLEANPDDNNRLHILENPFEKCMLAQFNTGAVA</sequence>
<organism evidence="1 2">
    <name type="scientific">Phialemonium atrogriseum</name>
    <dbReference type="NCBI Taxonomy" id="1093897"/>
    <lineage>
        <taxon>Eukaryota</taxon>
        <taxon>Fungi</taxon>
        <taxon>Dikarya</taxon>
        <taxon>Ascomycota</taxon>
        <taxon>Pezizomycotina</taxon>
        <taxon>Sordariomycetes</taxon>
        <taxon>Sordariomycetidae</taxon>
        <taxon>Cephalothecales</taxon>
        <taxon>Cephalothecaceae</taxon>
        <taxon>Phialemonium</taxon>
    </lineage>
</organism>
<comment type="caution">
    <text evidence="1">The sequence shown here is derived from an EMBL/GenBank/DDBJ whole genome shotgun (WGS) entry which is preliminary data.</text>
</comment>
<name>A0AAJ0BRR9_9PEZI</name>
<reference evidence="1" key="1">
    <citation type="submission" date="2023-06" db="EMBL/GenBank/DDBJ databases">
        <title>Genome-scale phylogeny and comparative genomics of the fungal order Sordariales.</title>
        <authorList>
            <consortium name="Lawrence Berkeley National Laboratory"/>
            <person name="Hensen N."/>
            <person name="Bonometti L."/>
            <person name="Westerberg I."/>
            <person name="Brannstrom I.O."/>
            <person name="Guillou S."/>
            <person name="Cros-Aarteil S."/>
            <person name="Calhoun S."/>
            <person name="Haridas S."/>
            <person name="Kuo A."/>
            <person name="Mondo S."/>
            <person name="Pangilinan J."/>
            <person name="Riley R."/>
            <person name="Labutti K."/>
            <person name="Andreopoulos B."/>
            <person name="Lipzen A."/>
            <person name="Chen C."/>
            <person name="Yanf M."/>
            <person name="Daum C."/>
            <person name="Ng V."/>
            <person name="Clum A."/>
            <person name="Steindorff A."/>
            <person name="Ohm R."/>
            <person name="Martin F."/>
            <person name="Silar P."/>
            <person name="Natvig D."/>
            <person name="Lalanne C."/>
            <person name="Gautier V."/>
            <person name="Ament-Velasquez S.L."/>
            <person name="Kruys A."/>
            <person name="Hutchinson M.I."/>
            <person name="Powell A.J."/>
            <person name="Barry K."/>
            <person name="Miller A.N."/>
            <person name="Grigoriev I.V."/>
            <person name="Debuchy R."/>
            <person name="Gladieux P."/>
            <person name="Thoren M.H."/>
            <person name="Johannesson H."/>
        </authorList>
    </citation>
    <scope>NUCLEOTIDE SEQUENCE</scope>
    <source>
        <strain evidence="1">8032-3</strain>
    </source>
</reference>
<dbReference type="GeneID" id="85313537"/>
<proteinExistence type="predicted"/>
<dbReference type="RefSeq" id="XP_060278142.1">
    <property type="nucleotide sequence ID" value="XM_060430350.1"/>
</dbReference>
<accession>A0AAJ0BRR9</accession>
<keyword evidence="2" id="KW-1185">Reference proteome</keyword>
<evidence type="ECO:0000313" key="2">
    <source>
        <dbReference type="Proteomes" id="UP001244011"/>
    </source>
</evidence>